<gene>
    <name evidence="2" type="ORF">A2172_03995</name>
</gene>
<evidence type="ECO:0000259" key="1">
    <source>
        <dbReference type="PROSITE" id="PS51782"/>
    </source>
</evidence>
<feature type="domain" description="LysM" evidence="1">
    <location>
        <begin position="5"/>
        <end position="52"/>
    </location>
</feature>
<proteinExistence type="predicted"/>
<protein>
    <recommendedName>
        <fullName evidence="1">LysM domain-containing protein</fullName>
    </recommendedName>
</protein>
<dbReference type="STRING" id="1802593.A2172_03995"/>
<dbReference type="Pfam" id="PF01476">
    <property type="entry name" value="LysM"/>
    <property type="match status" value="2"/>
</dbReference>
<dbReference type="AlphaFoldDB" id="A0A1G1W8K0"/>
<dbReference type="Gene3D" id="3.10.350.10">
    <property type="entry name" value="LysM domain"/>
    <property type="match status" value="2"/>
</dbReference>
<dbReference type="InterPro" id="IPR052196">
    <property type="entry name" value="Bact_Kbp"/>
</dbReference>
<dbReference type="SUPFAM" id="SSF54106">
    <property type="entry name" value="LysM domain"/>
    <property type="match status" value="2"/>
</dbReference>
<accession>A0A1G1W8K0</accession>
<comment type="caution">
    <text evidence="2">The sequence shown here is derived from an EMBL/GenBank/DDBJ whole genome shotgun (WGS) entry which is preliminary data.</text>
</comment>
<reference evidence="2 3" key="1">
    <citation type="journal article" date="2016" name="Nat. Commun.">
        <title>Thousands of microbial genomes shed light on interconnected biogeochemical processes in an aquifer system.</title>
        <authorList>
            <person name="Anantharaman K."/>
            <person name="Brown C.T."/>
            <person name="Hug L.A."/>
            <person name="Sharon I."/>
            <person name="Castelle C.J."/>
            <person name="Probst A.J."/>
            <person name="Thomas B.C."/>
            <person name="Singh A."/>
            <person name="Wilkins M.J."/>
            <person name="Karaoz U."/>
            <person name="Brodie E.L."/>
            <person name="Williams K.H."/>
            <person name="Hubbard S.S."/>
            <person name="Banfield J.F."/>
        </authorList>
    </citation>
    <scope>NUCLEOTIDE SEQUENCE [LARGE SCALE GENOMIC DNA]</scope>
</reference>
<evidence type="ECO:0000313" key="3">
    <source>
        <dbReference type="Proteomes" id="UP000176631"/>
    </source>
</evidence>
<dbReference type="InterPro" id="IPR018392">
    <property type="entry name" value="LysM"/>
</dbReference>
<dbReference type="CDD" id="cd00118">
    <property type="entry name" value="LysM"/>
    <property type="match status" value="2"/>
</dbReference>
<feature type="domain" description="LysM" evidence="1">
    <location>
        <begin position="62"/>
        <end position="115"/>
    </location>
</feature>
<dbReference type="PANTHER" id="PTHR34700:SF4">
    <property type="entry name" value="PHAGE-LIKE ELEMENT PBSX PROTEIN XKDP"/>
    <property type="match status" value="1"/>
</dbReference>
<dbReference type="PANTHER" id="PTHR34700">
    <property type="entry name" value="POTASSIUM BINDING PROTEIN KBP"/>
    <property type="match status" value="1"/>
</dbReference>
<name>A0A1G1W8K0_9BACT</name>
<organism evidence="2 3">
    <name type="scientific">Candidatus Woykebacteria bacterium RBG_13_40_15</name>
    <dbReference type="NCBI Taxonomy" id="1802593"/>
    <lineage>
        <taxon>Bacteria</taxon>
        <taxon>Candidatus Woykeibacteriota</taxon>
    </lineage>
</organism>
<evidence type="ECO:0000313" key="2">
    <source>
        <dbReference type="EMBL" id="OGY24005.1"/>
    </source>
</evidence>
<dbReference type="InterPro" id="IPR036779">
    <property type="entry name" value="LysM_dom_sf"/>
</dbReference>
<dbReference type="PROSITE" id="PS51782">
    <property type="entry name" value="LYSM"/>
    <property type="match status" value="2"/>
</dbReference>
<dbReference type="EMBL" id="MHCP01000016">
    <property type="protein sequence ID" value="OGY24005.1"/>
    <property type="molecule type" value="Genomic_DNA"/>
</dbReference>
<sequence>MKLPTKYTVVRGDHLWRIATHFYGSGYNWTLLASENKLANPDIIHAGNVLTIPKASEKTTARTHTVVRGDSLWSIAEKSYGTGFEWTKIRDANPGKIGLLPNGRPLITPGQVLAIP</sequence>
<dbReference type="Proteomes" id="UP000176631">
    <property type="component" value="Unassembled WGS sequence"/>
</dbReference>
<dbReference type="SMART" id="SM00257">
    <property type="entry name" value="LysM"/>
    <property type="match status" value="2"/>
</dbReference>